<accession>A0A7D4CFL7</accession>
<dbReference type="RefSeq" id="WP_173072624.1">
    <property type="nucleotide sequence ID" value="NZ_CP041345.1"/>
</dbReference>
<keyword evidence="2" id="KW-0808">Transferase</keyword>
<dbReference type="KEGG" id="ttz:FHG85_02105"/>
<dbReference type="InterPro" id="IPR002123">
    <property type="entry name" value="Plipid/glycerol_acylTrfase"/>
</dbReference>
<name>A0A7D4CFL7_9BACT</name>
<dbReference type="EMBL" id="CP041345">
    <property type="protein sequence ID" value="QKG79106.1"/>
    <property type="molecule type" value="Genomic_DNA"/>
</dbReference>
<evidence type="ECO:0000313" key="2">
    <source>
        <dbReference type="EMBL" id="QKG79106.1"/>
    </source>
</evidence>
<dbReference type="AlphaFoldDB" id="A0A7D4CFL7"/>
<reference evidence="2 3" key="1">
    <citation type="submission" date="2019-07" db="EMBL/GenBank/DDBJ databases">
        <title>Thalassofilum flectens gen. nov., sp. nov., a novel moderate thermophilic anaerobe from a shallow sea hot spring in Kunashir Island (Russia), representing a new family in the order Bacteroidales, and proposal of Thalassofilacea fam. nov.</title>
        <authorList>
            <person name="Kochetkova T.V."/>
            <person name="Podosokorskaya O.A."/>
            <person name="Novikov A."/>
            <person name="Elcheninov A.G."/>
            <person name="Toshchakov S.V."/>
            <person name="Kublanov I.V."/>
        </authorList>
    </citation>
    <scope>NUCLEOTIDE SEQUENCE [LARGE SCALE GENOMIC DNA]</scope>
    <source>
        <strain evidence="2 3">38-H</strain>
    </source>
</reference>
<dbReference type="InterPro" id="IPR045746">
    <property type="entry name" value="ACT14924-like_Acyltransf_dom"/>
</dbReference>
<keyword evidence="3" id="KW-1185">Reference proteome</keyword>
<keyword evidence="2" id="KW-0012">Acyltransferase</keyword>
<evidence type="ECO:0000313" key="3">
    <source>
        <dbReference type="Proteomes" id="UP000500961"/>
    </source>
</evidence>
<dbReference type="Proteomes" id="UP000500961">
    <property type="component" value="Chromosome"/>
</dbReference>
<protein>
    <submittedName>
        <fullName evidence="2">Glycerol acyltransferase</fullName>
    </submittedName>
</protein>
<feature type="domain" description="Phospholipid/glycerol acyltransferase" evidence="1">
    <location>
        <begin position="81"/>
        <end position="197"/>
    </location>
</feature>
<dbReference type="Pfam" id="PF19576">
    <property type="entry name" value="Acyltransf_2"/>
    <property type="match status" value="1"/>
</dbReference>
<dbReference type="GO" id="GO:0016746">
    <property type="term" value="F:acyltransferase activity"/>
    <property type="evidence" value="ECO:0007669"/>
    <property type="project" value="UniProtKB-KW"/>
</dbReference>
<dbReference type="SUPFAM" id="SSF69593">
    <property type="entry name" value="Glycerol-3-phosphate (1)-acyltransferase"/>
    <property type="match status" value="1"/>
</dbReference>
<evidence type="ECO:0000259" key="1">
    <source>
        <dbReference type="SMART" id="SM00563"/>
    </source>
</evidence>
<gene>
    <name evidence="2" type="ORF">FHG85_02105</name>
</gene>
<proteinExistence type="predicted"/>
<dbReference type="SMART" id="SM00563">
    <property type="entry name" value="PlsC"/>
    <property type="match status" value="1"/>
</dbReference>
<sequence>MQQGLIDIDNVIASKSPKLQKALPRFIVRYLKRIIHQDEINEVLAKHGDKQGVDFIEEALKQMQVTYSVEGLENLEPDGRYLFASNHPLGGLDGMILIHLLGKKYPDIKFPVNDLLMHVSQLRNIFIPINKHGAQSLSGVKQFEETFASHSQVLYFPAGLCSRKQRGRIEDLDWKKSFIVKAVKHKRDIVPVFFSGRNSNFFYNLACLRNFLRIKVNIEMLYLVDEMFKQKGKSIKVIIGEPISYLTFDHSKKPEEWAKWVKARVYKLGTQLK</sequence>
<organism evidence="2 3">
    <name type="scientific">Tenuifilum thalassicum</name>
    <dbReference type="NCBI Taxonomy" id="2590900"/>
    <lineage>
        <taxon>Bacteria</taxon>
        <taxon>Pseudomonadati</taxon>
        <taxon>Bacteroidota</taxon>
        <taxon>Bacteroidia</taxon>
        <taxon>Bacteroidales</taxon>
        <taxon>Tenuifilaceae</taxon>
        <taxon>Tenuifilum</taxon>
    </lineage>
</organism>